<evidence type="ECO:0000313" key="2">
    <source>
        <dbReference type="Proteomes" id="UP001357223"/>
    </source>
</evidence>
<proteinExistence type="predicted"/>
<dbReference type="InterPro" id="IPR036638">
    <property type="entry name" value="HLH_DNA-bd_sf"/>
</dbReference>
<accession>A0ABZ2CA85</accession>
<dbReference type="Proteomes" id="UP001357223">
    <property type="component" value="Chromosome"/>
</dbReference>
<dbReference type="SUPFAM" id="SSF140500">
    <property type="entry name" value="BAS1536-like"/>
    <property type="match status" value="1"/>
</dbReference>
<dbReference type="InterPro" id="IPR037208">
    <property type="entry name" value="Spo0E-like_sf"/>
</dbReference>
<sequence length="54" mass="6219">MSTVYRQEIIESMIEIHRKALIETGLKHGFNSAKTLTASQKLDELILQYQKQKG</sequence>
<dbReference type="EMBL" id="CP137640">
    <property type="protein sequence ID" value="WVX78922.1"/>
    <property type="molecule type" value="Genomic_DNA"/>
</dbReference>
<gene>
    <name evidence="1" type="ORF">R4Z09_16570</name>
</gene>
<organism evidence="1 2">
    <name type="scientific">Niallia oryzisoli</name>
    <dbReference type="NCBI Taxonomy" id="1737571"/>
    <lineage>
        <taxon>Bacteria</taxon>
        <taxon>Bacillati</taxon>
        <taxon>Bacillota</taxon>
        <taxon>Bacilli</taxon>
        <taxon>Bacillales</taxon>
        <taxon>Bacillaceae</taxon>
        <taxon>Niallia</taxon>
    </lineage>
</organism>
<evidence type="ECO:0000313" key="1">
    <source>
        <dbReference type="EMBL" id="WVX78922.1"/>
    </source>
</evidence>
<name>A0ABZ2CA85_9BACI</name>
<keyword evidence="2" id="KW-1185">Reference proteome</keyword>
<protein>
    <submittedName>
        <fullName evidence="1">Aspartyl-phosphate phosphatase Spo0E family protein</fullName>
    </submittedName>
</protein>
<dbReference type="Gene3D" id="4.10.280.10">
    <property type="entry name" value="Helix-loop-helix DNA-binding domain"/>
    <property type="match status" value="1"/>
</dbReference>
<dbReference type="RefSeq" id="WP_338447856.1">
    <property type="nucleotide sequence ID" value="NZ_CP137640.1"/>
</dbReference>
<dbReference type="InterPro" id="IPR018540">
    <property type="entry name" value="Spo0E-like"/>
</dbReference>
<reference evidence="1 2" key="1">
    <citation type="submission" date="2023-10" db="EMBL/GenBank/DDBJ databases">
        <title>Niallia locisalis sp.nov. isolated from a salt pond sample.</title>
        <authorList>
            <person name="Li X.-J."/>
            <person name="Dong L."/>
        </authorList>
    </citation>
    <scope>NUCLEOTIDE SEQUENCE [LARGE SCALE GENOMIC DNA]</scope>
    <source>
        <strain evidence="1 2">DSM 29761</strain>
    </source>
</reference>
<dbReference type="Pfam" id="PF09388">
    <property type="entry name" value="SpoOE-like"/>
    <property type="match status" value="1"/>
</dbReference>